<name>A0AAV4VD13_CAEEX</name>
<dbReference type="AlphaFoldDB" id="A0AAV4VD13"/>
<keyword evidence="1" id="KW-1133">Transmembrane helix</keyword>
<feature type="transmembrane region" description="Helical" evidence="1">
    <location>
        <begin position="44"/>
        <end position="62"/>
    </location>
</feature>
<evidence type="ECO:0000313" key="2">
    <source>
        <dbReference type="EMBL" id="GIY67801.1"/>
    </source>
</evidence>
<organism evidence="2 3">
    <name type="scientific">Caerostris extrusa</name>
    <name type="common">Bark spider</name>
    <name type="synonym">Caerostris bankana</name>
    <dbReference type="NCBI Taxonomy" id="172846"/>
    <lineage>
        <taxon>Eukaryota</taxon>
        <taxon>Metazoa</taxon>
        <taxon>Ecdysozoa</taxon>
        <taxon>Arthropoda</taxon>
        <taxon>Chelicerata</taxon>
        <taxon>Arachnida</taxon>
        <taxon>Araneae</taxon>
        <taxon>Araneomorphae</taxon>
        <taxon>Entelegynae</taxon>
        <taxon>Araneoidea</taxon>
        <taxon>Araneidae</taxon>
        <taxon>Caerostris</taxon>
    </lineage>
</organism>
<accession>A0AAV4VD13</accession>
<sequence length="73" mass="8406">MDMKLLYWILVESFPVAKFPEIALMNCLLPAGLDSNWMTPKLPFHWLFGFGSAAGLKSFLIYRNYGYGGRRIM</sequence>
<gene>
    <name evidence="2" type="ORF">CEXT_462571</name>
</gene>
<evidence type="ECO:0000256" key="1">
    <source>
        <dbReference type="SAM" id="Phobius"/>
    </source>
</evidence>
<proteinExistence type="predicted"/>
<keyword evidence="3" id="KW-1185">Reference proteome</keyword>
<reference evidence="2 3" key="1">
    <citation type="submission" date="2021-06" db="EMBL/GenBank/DDBJ databases">
        <title>Caerostris extrusa draft genome.</title>
        <authorList>
            <person name="Kono N."/>
            <person name="Arakawa K."/>
        </authorList>
    </citation>
    <scope>NUCLEOTIDE SEQUENCE [LARGE SCALE GENOMIC DNA]</scope>
</reference>
<comment type="caution">
    <text evidence="2">The sequence shown here is derived from an EMBL/GenBank/DDBJ whole genome shotgun (WGS) entry which is preliminary data.</text>
</comment>
<keyword evidence="1" id="KW-0472">Membrane</keyword>
<keyword evidence="1" id="KW-0812">Transmembrane</keyword>
<evidence type="ECO:0000313" key="3">
    <source>
        <dbReference type="Proteomes" id="UP001054945"/>
    </source>
</evidence>
<dbReference type="EMBL" id="BPLR01014283">
    <property type="protein sequence ID" value="GIY67801.1"/>
    <property type="molecule type" value="Genomic_DNA"/>
</dbReference>
<protein>
    <submittedName>
        <fullName evidence="2">Uncharacterized protein</fullName>
    </submittedName>
</protein>
<dbReference type="Proteomes" id="UP001054945">
    <property type="component" value="Unassembled WGS sequence"/>
</dbReference>